<evidence type="ECO:0000313" key="12">
    <source>
        <dbReference type="RefSeq" id="XP_022244894.1"/>
    </source>
</evidence>
<evidence type="ECO:0000313" key="11">
    <source>
        <dbReference type="Proteomes" id="UP000694941"/>
    </source>
</evidence>
<evidence type="ECO:0000256" key="6">
    <source>
        <dbReference type="ARBA" id="ARBA00022989"/>
    </source>
</evidence>
<accession>A0ABM1SMN8</accession>
<dbReference type="PANTHER" id="PTHR45820">
    <property type="entry name" value="FI23527P1"/>
    <property type="match status" value="1"/>
</dbReference>
<evidence type="ECO:0000259" key="10">
    <source>
        <dbReference type="Pfam" id="PF16916"/>
    </source>
</evidence>
<comment type="similarity">
    <text evidence="2">Belongs to the cation diffusion facilitator (CDF) transporter (TC 2.A.4) family. SLC30A subfamily.</text>
</comment>
<keyword evidence="11" id="KW-1185">Reference proteome</keyword>
<dbReference type="Proteomes" id="UP000694941">
    <property type="component" value="Unplaced"/>
</dbReference>
<protein>
    <submittedName>
        <fullName evidence="12">Zinc transporter 1-like</fullName>
    </submittedName>
</protein>
<reference evidence="12" key="1">
    <citation type="submission" date="2025-08" db="UniProtKB">
        <authorList>
            <consortium name="RefSeq"/>
        </authorList>
    </citation>
    <scope>IDENTIFICATION</scope>
    <source>
        <tissue evidence="12">Muscle</tissue>
    </source>
</reference>
<keyword evidence="7 8" id="KW-0472">Membrane</keyword>
<name>A0ABM1SMN8_LIMPO</name>
<dbReference type="SUPFAM" id="SSF160240">
    <property type="entry name" value="Cation efflux protein cytoplasmic domain-like"/>
    <property type="match status" value="1"/>
</dbReference>
<evidence type="ECO:0000256" key="1">
    <source>
        <dbReference type="ARBA" id="ARBA00004141"/>
    </source>
</evidence>
<evidence type="ECO:0000259" key="9">
    <source>
        <dbReference type="Pfam" id="PF01545"/>
    </source>
</evidence>
<evidence type="ECO:0000256" key="4">
    <source>
        <dbReference type="ARBA" id="ARBA00022692"/>
    </source>
</evidence>
<dbReference type="InterPro" id="IPR058533">
    <property type="entry name" value="Cation_efflux_TM"/>
</dbReference>
<organism evidence="11 12">
    <name type="scientific">Limulus polyphemus</name>
    <name type="common">Atlantic horseshoe crab</name>
    <dbReference type="NCBI Taxonomy" id="6850"/>
    <lineage>
        <taxon>Eukaryota</taxon>
        <taxon>Metazoa</taxon>
        <taxon>Ecdysozoa</taxon>
        <taxon>Arthropoda</taxon>
        <taxon>Chelicerata</taxon>
        <taxon>Merostomata</taxon>
        <taxon>Xiphosura</taxon>
        <taxon>Limulidae</taxon>
        <taxon>Limulus</taxon>
    </lineage>
</organism>
<gene>
    <name evidence="12" type="primary">LOC106462059</name>
</gene>
<dbReference type="GeneID" id="106462059"/>
<feature type="domain" description="Cation efflux protein transmembrane" evidence="9">
    <location>
        <begin position="15"/>
        <end position="259"/>
    </location>
</feature>
<dbReference type="InterPro" id="IPR027469">
    <property type="entry name" value="Cation_efflux_TMD_sf"/>
</dbReference>
<dbReference type="Pfam" id="PF16916">
    <property type="entry name" value="ZT_dimer"/>
    <property type="match status" value="1"/>
</dbReference>
<proteinExistence type="inferred from homology"/>
<sequence>MGRYTGKKCRLIGMLSLTGSYFLVEIIVGYLTNSTALIADSFHMLSDVIALVIAFLSIKMSPKKWSKNTFGWARSEVLGALVNAVFLIALCFSIFVEALKRFFDPEEIYDPVLILYVGGFGLLVNIIGLFLFHEHGHSHGGHHHDGKSTKSSSVEQLKENDTQKNEAIFSIDMNTPAVDGAQKPKKKLDSSTQMNMKGVFLHVLTDALGSVIVIISALIIWLTSWEYRFYVDPALSVIMVCLIMASTCPLLADSARILLQTVPTHIEVNNLEKKLLQKVDGVLAVHEFHIWQLTGERIIASAHILCRDVHQYMETAEKVKEFFHEQGIHSTTIQAEYIESEYVHQDCVLDCPTENNCKPQTCCGPRNLKEKNATSNKSDTTNLITPPISYNQQISDISTAEGNGPYDTALMVGCYGNFKKITDAE</sequence>
<feature type="domain" description="Cation efflux protein cytoplasmic" evidence="10">
    <location>
        <begin position="273"/>
        <end position="336"/>
    </location>
</feature>
<keyword evidence="3" id="KW-0813">Transport</keyword>
<evidence type="ECO:0000256" key="5">
    <source>
        <dbReference type="ARBA" id="ARBA00022833"/>
    </source>
</evidence>
<feature type="transmembrane region" description="Helical" evidence="8">
    <location>
        <begin position="108"/>
        <end position="132"/>
    </location>
</feature>
<keyword evidence="6 8" id="KW-1133">Transmembrane helix</keyword>
<feature type="transmembrane region" description="Helical" evidence="8">
    <location>
        <begin position="12"/>
        <end position="31"/>
    </location>
</feature>
<feature type="transmembrane region" description="Helical" evidence="8">
    <location>
        <begin position="77"/>
        <end position="96"/>
    </location>
</feature>
<comment type="subcellular location">
    <subcellularLocation>
        <location evidence="1">Membrane</location>
        <topology evidence="1">Multi-pass membrane protein</topology>
    </subcellularLocation>
</comment>
<dbReference type="InterPro" id="IPR027470">
    <property type="entry name" value="Cation_efflux_CTD"/>
</dbReference>
<dbReference type="InterPro" id="IPR036837">
    <property type="entry name" value="Cation_efflux_CTD_sf"/>
</dbReference>
<evidence type="ECO:0000256" key="3">
    <source>
        <dbReference type="ARBA" id="ARBA00022448"/>
    </source>
</evidence>
<dbReference type="SUPFAM" id="SSF161111">
    <property type="entry name" value="Cation efflux protein transmembrane domain-like"/>
    <property type="match status" value="1"/>
</dbReference>
<dbReference type="Gene3D" id="1.20.1510.10">
    <property type="entry name" value="Cation efflux protein transmembrane domain"/>
    <property type="match status" value="1"/>
</dbReference>
<keyword evidence="5" id="KW-0862">Zinc</keyword>
<keyword evidence="4 8" id="KW-0812">Transmembrane</keyword>
<feature type="transmembrane region" description="Helical" evidence="8">
    <location>
        <begin position="234"/>
        <end position="252"/>
    </location>
</feature>
<evidence type="ECO:0000256" key="7">
    <source>
        <dbReference type="ARBA" id="ARBA00023136"/>
    </source>
</evidence>
<dbReference type="Pfam" id="PF01545">
    <property type="entry name" value="Cation_efflux"/>
    <property type="match status" value="1"/>
</dbReference>
<dbReference type="RefSeq" id="XP_022244894.1">
    <property type="nucleotide sequence ID" value="XM_022389186.1"/>
</dbReference>
<dbReference type="NCBIfam" id="TIGR01297">
    <property type="entry name" value="CDF"/>
    <property type="match status" value="1"/>
</dbReference>
<dbReference type="PANTHER" id="PTHR45820:SF4">
    <property type="entry name" value="ZINC TRANSPORTER 63C, ISOFORM F"/>
    <property type="match status" value="1"/>
</dbReference>
<feature type="transmembrane region" description="Helical" evidence="8">
    <location>
        <begin position="199"/>
        <end position="222"/>
    </location>
</feature>
<evidence type="ECO:0000256" key="2">
    <source>
        <dbReference type="ARBA" id="ARBA00008873"/>
    </source>
</evidence>
<dbReference type="InterPro" id="IPR002524">
    <property type="entry name" value="Cation_efflux"/>
</dbReference>
<feature type="transmembrane region" description="Helical" evidence="8">
    <location>
        <begin position="37"/>
        <end position="56"/>
    </location>
</feature>
<evidence type="ECO:0000256" key="8">
    <source>
        <dbReference type="SAM" id="Phobius"/>
    </source>
</evidence>